<dbReference type="Gene3D" id="3.30.40.10">
    <property type="entry name" value="Zinc/RING finger domain, C3HC4 (zinc finger)"/>
    <property type="match status" value="1"/>
</dbReference>
<sequence length="505" mass="55077">MDGRPTTMDAAADDERAAPRRAGADERAEDAPATPRRSRRTHTEEPDAADDDAHAEHADADAGADADADAGADDDDTGTDEGVTRCVCGSTDENVGLMIQCETCKCWQHCACMGMHTEEDCPDVYFCEQCRPENHVDLLRSLGFLPSPKAAKRGTATRPPRGTYTARELKDAKDAIRAMALDNAARLRDDAEHASPAGRRARAASPPRRALSESAPPKRRSTMNSREIGENGWESIPAELLVADDDRAPSRAPSDEQDEAQRKRKRSPRDAAPPDDTPHDSPADKRRRTQPDAPARGTPQPEPKRERPASAARDDAAKPKHPNQYTYRNGAAPPAKRDARRAREPGTRPGTPQVEAPTKGGVGALPEHLQHLAYLLPPFVGGDDDESDAPRPETPAAPRAGLPEPLALTVAIDTATKIRYPQKRMTLGEMRKRVRNLGEYVTRVQIEAVERAKRVDLLRTVRSEAAPAEQGMPLSMQLVEQLTSDLTAFQRRFMLAGRDDAEDAA</sequence>
<feature type="region of interest" description="Disordered" evidence="4">
    <location>
        <begin position="1"/>
        <end position="84"/>
    </location>
</feature>
<evidence type="ECO:0000259" key="5">
    <source>
        <dbReference type="SMART" id="SM00249"/>
    </source>
</evidence>
<evidence type="ECO:0000256" key="2">
    <source>
        <dbReference type="ARBA" id="ARBA00022771"/>
    </source>
</evidence>
<dbReference type="InterPro" id="IPR019786">
    <property type="entry name" value="Zinc_finger_PHD-type_CS"/>
</dbReference>
<feature type="compositionally biased region" description="Acidic residues" evidence="4">
    <location>
        <begin position="62"/>
        <end position="79"/>
    </location>
</feature>
<evidence type="ECO:0000256" key="4">
    <source>
        <dbReference type="SAM" id="MobiDB-lite"/>
    </source>
</evidence>
<feature type="region of interest" description="Disordered" evidence="4">
    <location>
        <begin position="377"/>
        <end position="401"/>
    </location>
</feature>
<evidence type="ECO:0000313" key="6">
    <source>
        <dbReference type="EMBL" id="WFD48452.1"/>
    </source>
</evidence>
<dbReference type="Pfam" id="PF20826">
    <property type="entry name" value="PHD_5"/>
    <property type="match status" value="1"/>
</dbReference>
<feature type="region of interest" description="Disordered" evidence="4">
    <location>
        <begin position="187"/>
        <end position="363"/>
    </location>
</feature>
<feature type="compositionally biased region" description="Basic and acidic residues" evidence="4">
    <location>
        <begin position="302"/>
        <end position="318"/>
    </location>
</feature>
<organism evidence="6 7">
    <name type="scientific">Malassezia furfur</name>
    <name type="common">Pityriasis versicolor infection agent</name>
    <name type="synonym">Pityrosporum furfur</name>
    <dbReference type="NCBI Taxonomy" id="55194"/>
    <lineage>
        <taxon>Eukaryota</taxon>
        <taxon>Fungi</taxon>
        <taxon>Dikarya</taxon>
        <taxon>Basidiomycota</taxon>
        <taxon>Ustilaginomycotina</taxon>
        <taxon>Malasseziomycetes</taxon>
        <taxon>Malasseziales</taxon>
        <taxon>Malasseziaceae</taxon>
        <taxon>Malassezia</taxon>
    </lineage>
</organism>
<dbReference type="SMART" id="SM00249">
    <property type="entry name" value="PHD"/>
    <property type="match status" value="1"/>
</dbReference>
<dbReference type="EMBL" id="CP046236">
    <property type="protein sequence ID" value="WFD48452.1"/>
    <property type="molecule type" value="Genomic_DNA"/>
</dbReference>
<dbReference type="InterPro" id="IPR011011">
    <property type="entry name" value="Znf_FYVE_PHD"/>
</dbReference>
<evidence type="ECO:0000313" key="7">
    <source>
        <dbReference type="Proteomes" id="UP000818624"/>
    </source>
</evidence>
<feature type="compositionally biased region" description="Low complexity" evidence="4">
    <location>
        <begin position="194"/>
        <end position="215"/>
    </location>
</feature>
<dbReference type="PROSITE" id="PS01359">
    <property type="entry name" value="ZF_PHD_1"/>
    <property type="match status" value="1"/>
</dbReference>
<keyword evidence="2" id="KW-0863">Zinc-finger</keyword>
<keyword evidence="1" id="KW-0479">Metal-binding</keyword>
<feature type="compositionally biased region" description="Basic and acidic residues" evidence="4">
    <location>
        <begin position="41"/>
        <end position="60"/>
    </location>
</feature>
<evidence type="ECO:0000256" key="1">
    <source>
        <dbReference type="ARBA" id="ARBA00022723"/>
    </source>
</evidence>
<dbReference type="PANTHER" id="PTHR47793:SF1">
    <property type="entry name" value="HISTONE DEACETYLASE COMPLEX SUBUNIT CTI6"/>
    <property type="match status" value="1"/>
</dbReference>
<dbReference type="InterPro" id="IPR001965">
    <property type="entry name" value="Znf_PHD"/>
</dbReference>
<reference evidence="6 7" key="1">
    <citation type="journal article" date="2020" name="Elife">
        <title>Loss of centromere function drives karyotype evolution in closely related Malassezia species.</title>
        <authorList>
            <person name="Sankaranarayanan S.R."/>
            <person name="Ianiri G."/>
            <person name="Coelho M.A."/>
            <person name="Reza M.H."/>
            <person name="Thimmappa B.C."/>
            <person name="Ganguly P."/>
            <person name="Vadnala R.N."/>
            <person name="Sun S."/>
            <person name="Siddharthan R."/>
            <person name="Tellgren-Roth C."/>
            <person name="Dawson T.L."/>
            <person name="Heitman J."/>
            <person name="Sanyal K."/>
        </authorList>
    </citation>
    <scope>NUCLEOTIDE SEQUENCE [LARGE SCALE GENOMIC DNA]</scope>
    <source>
        <strain evidence="6">CBS14141</strain>
    </source>
</reference>
<keyword evidence="7" id="KW-1185">Reference proteome</keyword>
<feature type="compositionally biased region" description="Basic and acidic residues" evidence="4">
    <location>
        <begin position="335"/>
        <end position="346"/>
    </location>
</feature>
<dbReference type="SUPFAM" id="SSF57903">
    <property type="entry name" value="FYVE/PHD zinc finger"/>
    <property type="match status" value="1"/>
</dbReference>
<proteinExistence type="predicted"/>
<name>A0ABY8EUE8_MALFU</name>
<accession>A0ABY8EUE8</accession>
<feature type="domain" description="Zinc finger PHD-type" evidence="5">
    <location>
        <begin position="85"/>
        <end position="131"/>
    </location>
</feature>
<protein>
    <submittedName>
        <fullName evidence="6">Histone deacetylase complex subunit</fullName>
    </submittedName>
</protein>
<gene>
    <name evidence="6" type="primary">CTI6</name>
    <name evidence="6" type="ORF">GLX27_003122</name>
</gene>
<evidence type="ECO:0000256" key="3">
    <source>
        <dbReference type="ARBA" id="ARBA00022833"/>
    </source>
</evidence>
<dbReference type="InterPro" id="IPR013083">
    <property type="entry name" value="Znf_RING/FYVE/PHD"/>
</dbReference>
<dbReference type="InterPro" id="IPR053051">
    <property type="entry name" value="HDAC_complex_subunit"/>
</dbReference>
<keyword evidence="3" id="KW-0862">Zinc</keyword>
<feature type="compositionally biased region" description="Basic and acidic residues" evidence="4">
    <location>
        <begin position="13"/>
        <end position="30"/>
    </location>
</feature>
<dbReference type="PANTHER" id="PTHR47793">
    <property type="entry name" value="HISTONE DEACETYLASE COMPLEX SUBUNIT CTI6"/>
    <property type="match status" value="1"/>
</dbReference>
<dbReference type="Proteomes" id="UP000818624">
    <property type="component" value="Chromosome 3"/>
</dbReference>